<keyword evidence="3" id="KW-1185">Reference proteome</keyword>
<accession>A0A3B0C4C5</accession>
<proteinExistence type="predicted"/>
<evidence type="ECO:0000256" key="1">
    <source>
        <dbReference type="ARBA" id="ARBA00022801"/>
    </source>
</evidence>
<name>A0A3B0C4C5_9FLAO</name>
<dbReference type="InterPro" id="IPR029058">
    <property type="entry name" value="AB_hydrolase_fold"/>
</dbReference>
<dbReference type="SUPFAM" id="SSF53474">
    <property type="entry name" value="alpha/beta-Hydrolases"/>
    <property type="match status" value="1"/>
</dbReference>
<reference evidence="2 3" key="1">
    <citation type="submission" date="2018-10" db="EMBL/GenBank/DDBJ databases">
        <title>Ulvibacterium marinum gen. nov., sp. nov., a novel marine bacterium of the family Flavobacteriaceae, isolated from a culture of the green alga Ulva prolifera.</title>
        <authorList>
            <person name="Zhang Z."/>
        </authorList>
    </citation>
    <scope>NUCLEOTIDE SEQUENCE [LARGE SCALE GENOMIC DNA]</scope>
    <source>
        <strain evidence="2 3">CCMM003</strain>
    </source>
</reference>
<dbReference type="PANTHER" id="PTHR22946">
    <property type="entry name" value="DIENELACTONE HYDROLASE DOMAIN-CONTAINING PROTEIN-RELATED"/>
    <property type="match status" value="1"/>
</dbReference>
<evidence type="ECO:0008006" key="4">
    <source>
        <dbReference type="Google" id="ProtNLM"/>
    </source>
</evidence>
<dbReference type="PANTHER" id="PTHR22946:SF9">
    <property type="entry name" value="POLYKETIDE TRANSFERASE AF380"/>
    <property type="match status" value="1"/>
</dbReference>
<gene>
    <name evidence="2" type="ORF">D7Z94_17225</name>
</gene>
<evidence type="ECO:0000313" key="3">
    <source>
        <dbReference type="Proteomes" id="UP000276603"/>
    </source>
</evidence>
<dbReference type="OrthoDB" id="3668964at2"/>
<sequence>MFTTDGNKSIIGAYGNWATSLVSDPPELSFRHTKWTNLDQWRQRALEKTKELVSVPIVKKGSLGITLKASYEYDGLLVEELQWQLPYGNPTRAILLKPKDASGSLPAVLGLHDHGGQKYFGKRKITKTSDELHPMIVDHQKDSYSGLAWANELAKRGYVVMVHDTFTFGSRRVKYGDVDGITWGHCMVGDKTDQNPEDPQNIKIYNEWAAEHEHIMSKSLFCGGTTWPGVTLLEDQIALDILCDRSDVDEEKVGCCGLSGGGLRTDYLGGLDHRIQCAISVGFMSTWNDFLLNKSFTHTWMTYVPLLPKFLDFPEVLGLRVPLPTMVMSNNEDQLYALPEMKKADTILREVYKKAGASDRYSGKFYPGGHKFDTAMQDDAFKWFDKWLK</sequence>
<dbReference type="Gene3D" id="3.40.50.1820">
    <property type="entry name" value="alpha/beta hydrolase"/>
    <property type="match status" value="1"/>
</dbReference>
<dbReference type="InterPro" id="IPR050261">
    <property type="entry name" value="FrsA_esterase"/>
</dbReference>
<protein>
    <recommendedName>
        <fullName evidence="4">Peptidase S9 prolyl oligopeptidase catalytic domain-containing protein</fullName>
    </recommendedName>
</protein>
<dbReference type="Proteomes" id="UP000276603">
    <property type="component" value="Unassembled WGS sequence"/>
</dbReference>
<dbReference type="AlphaFoldDB" id="A0A3B0C4C5"/>
<comment type="caution">
    <text evidence="2">The sequence shown here is derived from an EMBL/GenBank/DDBJ whole genome shotgun (WGS) entry which is preliminary data.</text>
</comment>
<evidence type="ECO:0000313" key="2">
    <source>
        <dbReference type="EMBL" id="RKN80390.1"/>
    </source>
</evidence>
<dbReference type="GO" id="GO:0052689">
    <property type="term" value="F:carboxylic ester hydrolase activity"/>
    <property type="evidence" value="ECO:0007669"/>
    <property type="project" value="UniProtKB-ARBA"/>
</dbReference>
<dbReference type="EMBL" id="RBCJ01000003">
    <property type="protein sequence ID" value="RKN80390.1"/>
    <property type="molecule type" value="Genomic_DNA"/>
</dbReference>
<organism evidence="2 3">
    <name type="scientific">Ulvibacterium marinum</name>
    <dbReference type="NCBI Taxonomy" id="2419782"/>
    <lineage>
        <taxon>Bacteria</taxon>
        <taxon>Pseudomonadati</taxon>
        <taxon>Bacteroidota</taxon>
        <taxon>Flavobacteriia</taxon>
        <taxon>Flavobacteriales</taxon>
        <taxon>Flavobacteriaceae</taxon>
        <taxon>Ulvibacterium</taxon>
    </lineage>
</organism>
<keyword evidence="1" id="KW-0378">Hydrolase</keyword>